<dbReference type="InterPro" id="IPR036689">
    <property type="entry name" value="ESAT-6-like_sf"/>
</dbReference>
<gene>
    <name evidence="1" type="ORF">ACIB24_08495</name>
</gene>
<sequence>MIDVRVFGSPEACWTAADEVLSVADALATVGADVRQQRSRSIAAWEGDAGDRFRAKVETWVTDLDDLQQHVRPAADALGVFGTQLRNVQLSMEAAKDAARAAGLQVTDQAIVETAALRDGITNATPAQLQAFDELKAQWTRIAGMVETARAQEQSAHDALGDALEQAAGDGWLAKLLQGLGFQPPSSGGTPALSLWALGAVGTGAGMGADWMTKAKYGRFQPIGPDGRVMSPKGLTAAERFKYSMGDKNWRAEPGKSVVRGRWSTGGKWVGRVGTVVAGAAAGYDQWVTDSDDPSLGTDERIGRATTQAVTTGAGAWGGAYAGGSAGAAIGSMIAPGPGTVIGGAVGGIVGGFAGSAAGGWVGDKLVGVGGDVAEAITFWD</sequence>
<reference evidence="1 2" key="1">
    <citation type="submission" date="2024-10" db="EMBL/GenBank/DDBJ databases">
        <title>The Natural Products Discovery Center: Release of the First 8490 Sequenced Strains for Exploring Actinobacteria Biosynthetic Diversity.</title>
        <authorList>
            <person name="Kalkreuter E."/>
            <person name="Kautsar S.A."/>
            <person name="Yang D."/>
            <person name="Bader C.D."/>
            <person name="Teijaro C.N."/>
            <person name="Fluegel L."/>
            <person name="Davis C.M."/>
            <person name="Simpson J.R."/>
            <person name="Lauterbach L."/>
            <person name="Steele A.D."/>
            <person name="Gui C."/>
            <person name="Meng S."/>
            <person name="Li G."/>
            <person name="Viehrig K."/>
            <person name="Ye F."/>
            <person name="Su P."/>
            <person name="Kiefer A.F."/>
            <person name="Nichols A."/>
            <person name="Cepeda A.J."/>
            <person name="Yan W."/>
            <person name="Fan B."/>
            <person name="Jiang Y."/>
            <person name="Adhikari A."/>
            <person name="Zheng C.-J."/>
            <person name="Schuster L."/>
            <person name="Cowan T.M."/>
            <person name="Smanski M.J."/>
            <person name="Chevrette M.G."/>
            <person name="De Carvalho L.P.S."/>
            <person name="Shen B."/>
        </authorList>
    </citation>
    <scope>NUCLEOTIDE SEQUENCE [LARGE SCALE GENOMIC DNA]</scope>
    <source>
        <strain evidence="1 2">NPDC049639</strain>
    </source>
</reference>
<dbReference type="EMBL" id="JBITLV010000002">
    <property type="protein sequence ID" value="MFI7587097.1"/>
    <property type="molecule type" value="Genomic_DNA"/>
</dbReference>
<comment type="caution">
    <text evidence="1">The sequence shown here is derived from an EMBL/GenBank/DDBJ whole genome shotgun (WGS) entry which is preliminary data.</text>
</comment>
<evidence type="ECO:0000313" key="1">
    <source>
        <dbReference type="EMBL" id="MFI7587097.1"/>
    </source>
</evidence>
<organism evidence="1 2">
    <name type="scientific">Spongisporangium articulatum</name>
    <dbReference type="NCBI Taxonomy" id="3362603"/>
    <lineage>
        <taxon>Bacteria</taxon>
        <taxon>Bacillati</taxon>
        <taxon>Actinomycetota</taxon>
        <taxon>Actinomycetes</taxon>
        <taxon>Kineosporiales</taxon>
        <taxon>Kineosporiaceae</taxon>
        <taxon>Spongisporangium</taxon>
    </lineage>
</organism>
<keyword evidence="2" id="KW-1185">Reference proteome</keyword>
<accession>A0ABW8ALA2</accession>
<dbReference type="RefSeq" id="WP_398278067.1">
    <property type="nucleotide sequence ID" value="NZ_JBITLV010000002.1"/>
</dbReference>
<evidence type="ECO:0000313" key="2">
    <source>
        <dbReference type="Proteomes" id="UP001612915"/>
    </source>
</evidence>
<name>A0ABW8ALA2_9ACTN</name>
<proteinExistence type="predicted"/>
<dbReference type="SUPFAM" id="SSF140453">
    <property type="entry name" value="EsxAB dimer-like"/>
    <property type="match status" value="1"/>
</dbReference>
<dbReference type="Proteomes" id="UP001612915">
    <property type="component" value="Unassembled WGS sequence"/>
</dbReference>
<dbReference type="Gene3D" id="1.10.287.1060">
    <property type="entry name" value="ESAT-6-like"/>
    <property type="match status" value="1"/>
</dbReference>
<protein>
    <submittedName>
        <fullName evidence="1">WXG100 family type VII secretion target</fullName>
    </submittedName>
</protein>